<evidence type="ECO:0000313" key="3">
    <source>
        <dbReference type="Proteomes" id="UP000233469"/>
    </source>
</evidence>
<keyword evidence="1" id="KW-0812">Transmembrane</keyword>
<keyword evidence="1" id="KW-1133">Transmembrane helix</keyword>
<dbReference type="AlphaFoldDB" id="A0A2N1P1X7"/>
<gene>
    <name evidence="2" type="ORF">RhiirC2_208015</name>
</gene>
<evidence type="ECO:0000256" key="1">
    <source>
        <dbReference type="SAM" id="Phobius"/>
    </source>
</evidence>
<keyword evidence="1" id="KW-0472">Membrane</keyword>
<organism evidence="2 3">
    <name type="scientific">Rhizophagus irregularis</name>
    <dbReference type="NCBI Taxonomy" id="588596"/>
    <lineage>
        <taxon>Eukaryota</taxon>
        <taxon>Fungi</taxon>
        <taxon>Fungi incertae sedis</taxon>
        <taxon>Mucoromycota</taxon>
        <taxon>Glomeromycotina</taxon>
        <taxon>Glomeromycetes</taxon>
        <taxon>Glomerales</taxon>
        <taxon>Glomeraceae</taxon>
        <taxon>Rhizophagus</taxon>
    </lineage>
</organism>
<evidence type="ECO:0000313" key="2">
    <source>
        <dbReference type="EMBL" id="PKK80122.1"/>
    </source>
</evidence>
<feature type="transmembrane region" description="Helical" evidence="1">
    <location>
        <begin position="42"/>
        <end position="62"/>
    </location>
</feature>
<reference evidence="2 3" key="1">
    <citation type="submission" date="2016-04" db="EMBL/GenBank/DDBJ databases">
        <title>Genome analyses suggest a sexual origin of heterokaryosis in a supposedly ancient asexual fungus.</title>
        <authorList>
            <person name="Ropars J."/>
            <person name="Sedzielewska K."/>
            <person name="Noel J."/>
            <person name="Charron P."/>
            <person name="Farinelli L."/>
            <person name="Marton T."/>
            <person name="Kruger M."/>
            <person name="Pelin A."/>
            <person name="Brachmann A."/>
            <person name="Corradi N."/>
        </authorList>
    </citation>
    <scope>NUCLEOTIDE SEQUENCE [LARGE SCALE GENOMIC DNA]</scope>
    <source>
        <strain evidence="2 3">C2</strain>
    </source>
</reference>
<protein>
    <submittedName>
        <fullName evidence="2">Uncharacterized protein</fullName>
    </submittedName>
</protein>
<proteinExistence type="predicted"/>
<dbReference type="EMBL" id="LLXL01000022">
    <property type="protein sequence ID" value="PKK80122.1"/>
    <property type="molecule type" value="Genomic_DNA"/>
</dbReference>
<comment type="caution">
    <text evidence="2">The sequence shown here is derived from an EMBL/GenBank/DDBJ whole genome shotgun (WGS) entry which is preliminary data.</text>
</comment>
<accession>A0A2N1P1X7</accession>
<name>A0A2N1P1X7_9GLOM</name>
<sequence length="63" mass="7652">MNILTVYFLFFRLNEMQSLTHFSSYGVFLSLSGYRITVSKNIFFLFLLFFFITMNFTNNLFFF</sequence>
<dbReference type="Proteomes" id="UP000233469">
    <property type="component" value="Unassembled WGS sequence"/>
</dbReference>
<reference evidence="2 3" key="2">
    <citation type="submission" date="2017-10" db="EMBL/GenBank/DDBJ databases">
        <title>Extensive intraspecific genome diversity in a model arbuscular mycorrhizal fungus.</title>
        <authorList>
            <person name="Chen E.C.H."/>
            <person name="Morin E."/>
            <person name="Baudet D."/>
            <person name="Noel J."/>
            <person name="Ndikumana S."/>
            <person name="Charron P."/>
            <person name="St-Onge C."/>
            <person name="Giorgi J."/>
            <person name="Grigoriev I.V."/>
            <person name="Roux C."/>
            <person name="Martin F.M."/>
            <person name="Corradi N."/>
        </authorList>
    </citation>
    <scope>NUCLEOTIDE SEQUENCE [LARGE SCALE GENOMIC DNA]</scope>
    <source>
        <strain evidence="2 3">C2</strain>
    </source>
</reference>